<dbReference type="AlphaFoldDB" id="A0AAV1RW60"/>
<sequence>MKLFDGPVKINPMPVLPIATSQEPNIRANATHPCINKRLQATCNLLTWTGSMGDQEGPWPRSVTSIALRMGAGLRSPQVGRVYVKICDRGGCASRGPCPTAVEKLYLMRHKEA</sequence>
<dbReference type="Proteomes" id="UP001314170">
    <property type="component" value="Unassembled WGS sequence"/>
</dbReference>
<evidence type="ECO:0000313" key="2">
    <source>
        <dbReference type="Proteomes" id="UP001314170"/>
    </source>
</evidence>
<gene>
    <name evidence="1" type="ORF">DCAF_LOCUS15993</name>
</gene>
<dbReference type="EMBL" id="CAWUPB010001160">
    <property type="protein sequence ID" value="CAK7340904.1"/>
    <property type="molecule type" value="Genomic_DNA"/>
</dbReference>
<accession>A0AAV1RW60</accession>
<proteinExistence type="predicted"/>
<evidence type="ECO:0000313" key="1">
    <source>
        <dbReference type="EMBL" id="CAK7340904.1"/>
    </source>
</evidence>
<name>A0AAV1RW60_9ROSI</name>
<organism evidence="1 2">
    <name type="scientific">Dovyalis caffra</name>
    <dbReference type="NCBI Taxonomy" id="77055"/>
    <lineage>
        <taxon>Eukaryota</taxon>
        <taxon>Viridiplantae</taxon>
        <taxon>Streptophyta</taxon>
        <taxon>Embryophyta</taxon>
        <taxon>Tracheophyta</taxon>
        <taxon>Spermatophyta</taxon>
        <taxon>Magnoliopsida</taxon>
        <taxon>eudicotyledons</taxon>
        <taxon>Gunneridae</taxon>
        <taxon>Pentapetalae</taxon>
        <taxon>rosids</taxon>
        <taxon>fabids</taxon>
        <taxon>Malpighiales</taxon>
        <taxon>Salicaceae</taxon>
        <taxon>Flacourtieae</taxon>
        <taxon>Dovyalis</taxon>
    </lineage>
</organism>
<keyword evidence="2" id="KW-1185">Reference proteome</keyword>
<reference evidence="1 2" key="1">
    <citation type="submission" date="2024-01" db="EMBL/GenBank/DDBJ databases">
        <authorList>
            <person name="Waweru B."/>
        </authorList>
    </citation>
    <scope>NUCLEOTIDE SEQUENCE [LARGE SCALE GENOMIC DNA]</scope>
</reference>
<comment type="caution">
    <text evidence="1">The sequence shown here is derived from an EMBL/GenBank/DDBJ whole genome shotgun (WGS) entry which is preliminary data.</text>
</comment>
<protein>
    <submittedName>
        <fullName evidence="1">Uncharacterized protein</fullName>
    </submittedName>
</protein>